<feature type="signal peptide" evidence="1">
    <location>
        <begin position="1"/>
        <end position="16"/>
    </location>
</feature>
<evidence type="ECO:0000313" key="3">
    <source>
        <dbReference type="Proteomes" id="UP001590951"/>
    </source>
</evidence>
<organism evidence="2 3">
    <name type="scientific">Lepraria finkii</name>
    <dbReference type="NCBI Taxonomy" id="1340010"/>
    <lineage>
        <taxon>Eukaryota</taxon>
        <taxon>Fungi</taxon>
        <taxon>Dikarya</taxon>
        <taxon>Ascomycota</taxon>
        <taxon>Pezizomycotina</taxon>
        <taxon>Lecanoromycetes</taxon>
        <taxon>OSLEUM clade</taxon>
        <taxon>Lecanoromycetidae</taxon>
        <taxon>Lecanorales</taxon>
        <taxon>Lecanorineae</taxon>
        <taxon>Stereocaulaceae</taxon>
        <taxon>Lepraria</taxon>
    </lineage>
</organism>
<sequence>MFKTWFFLFIVPAAFGASVINTTLSINPSGTDLTFSPSSNALFHCVNNSQNPDWAGGIPNGCDAAMRLISDRVESRRYNSYIFYSKQAYPGRKPSGWALPQGSESGNCAFLIRMVRDYAPHALPMANGRYYPTARSPKTQLDTWYHILRTVQPLYAGCMYDPDTDSSGWATVSGGIVVSFWPRDSLMNERYGVYAESGTDGSNVTFLSLS</sequence>
<gene>
    <name evidence="2" type="ORF">ABVK25_000492</name>
</gene>
<evidence type="ECO:0008006" key="4">
    <source>
        <dbReference type="Google" id="ProtNLM"/>
    </source>
</evidence>
<name>A0ABR4BN16_9LECA</name>
<reference evidence="2 3" key="1">
    <citation type="submission" date="2024-09" db="EMBL/GenBank/DDBJ databases">
        <title>Rethinking Asexuality: The Enigmatic Case of Functional Sexual Genes in Lepraria (Stereocaulaceae).</title>
        <authorList>
            <person name="Doellman M."/>
            <person name="Sun Y."/>
            <person name="Barcenas-Pena A."/>
            <person name="Lumbsch H.T."/>
            <person name="Grewe F."/>
        </authorList>
    </citation>
    <scope>NUCLEOTIDE SEQUENCE [LARGE SCALE GENOMIC DNA]</scope>
    <source>
        <strain evidence="2 3">Grewe 0041</strain>
    </source>
</reference>
<evidence type="ECO:0000313" key="2">
    <source>
        <dbReference type="EMBL" id="KAL2059200.1"/>
    </source>
</evidence>
<proteinExistence type="predicted"/>
<comment type="caution">
    <text evidence="2">The sequence shown here is derived from an EMBL/GenBank/DDBJ whole genome shotgun (WGS) entry which is preliminary data.</text>
</comment>
<keyword evidence="1" id="KW-0732">Signal</keyword>
<protein>
    <recommendedName>
        <fullName evidence="4">Ecp2 effector protein domain-containing protein</fullName>
    </recommendedName>
</protein>
<dbReference type="EMBL" id="JBHFEH010000001">
    <property type="protein sequence ID" value="KAL2059200.1"/>
    <property type="molecule type" value="Genomic_DNA"/>
</dbReference>
<accession>A0ABR4BN16</accession>
<feature type="chain" id="PRO_5046224493" description="Ecp2 effector protein domain-containing protein" evidence="1">
    <location>
        <begin position="17"/>
        <end position="210"/>
    </location>
</feature>
<evidence type="ECO:0000256" key="1">
    <source>
        <dbReference type="SAM" id="SignalP"/>
    </source>
</evidence>
<dbReference type="Proteomes" id="UP001590951">
    <property type="component" value="Unassembled WGS sequence"/>
</dbReference>
<keyword evidence="3" id="KW-1185">Reference proteome</keyword>